<keyword evidence="3" id="KW-1278">Translocase</keyword>
<dbReference type="HAMAP" id="MF_01357">
    <property type="entry name" value="NDH1_NuoC"/>
    <property type="match status" value="1"/>
</dbReference>
<dbReference type="EC" id="7.1.1.-" evidence="3"/>
<comment type="subcellular location">
    <subcellularLocation>
        <location evidence="3">Cell membrane</location>
        <topology evidence="3">Peripheral membrane protein</topology>
        <orientation evidence="3">Cytoplasmic side</orientation>
    </subcellularLocation>
</comment>
<feature type="compositionally biased region" description="Low complexity" evidence="4">
    <location>
        <begin position="235"/>
        <end position="244"/>
    </location>
</feature>
<organism evidence="6 7">
    <name type="scientific">Mesoterricola sediminis</name>
    <dbReference type="NCBI Taxonomy" id="2927980"/>
    <lineage>
        <taxon>Bacteria</taxon>
        <taxon>Pseudomonadati</taxon>
        <taxon>Acidobacteriota</taxon>
        <taxon>Holophagae</taxon>
        <taxon>Holophagales</taxon>
        <taxon>Holophagaceae</taxon>
        <taxon>Mesoterricola</taxon>
    </lineage>
</organism>
<accession>A0AA48GZ03</accession>
<feature type="region of interest" description="Disordered" evidence="4">
    <location>
        <begin position="226"/>
        <end position="256"/>
    </location>
</feature>
<dbReference type="GO" id="GO:0048038">
    <property type="term" value="F:quinone binding"/>
    <property type="evidence" value="ECO:0007669"/>
    <property type="project" value="UniProtKB-KW"/>
</dbReference>
<dbReference type="GO" id="GO:0050136">
    <property type="term" value="F:NADH dehydrogenase (quinone) (non-electrogenic) activity"/>
    <property type="evidence" value="ECO:0007669"/>
    <property type="project" value="UniProtKB-UniRule"/>
</dbReference>
<dbReference type="RefSeq" id="WP_316410832.1">
    <property type="nucleotide sequence ID" value="NZ_AP027081.1"/>
</dbReference>
<evidence type="ECO:0000256" key="3">
    <source>
        <dbReference type="HAMAP-Rule" id="MF_01357"/>
    </source>
</evidence>
<sequence length="443" mass="47017">MAIIKVWIEEGCIVCNACEAECADVFKVTDDTCVINAAVREDGKVTENRVEKAALKVDVRTSLEAGIVAAAGGCPVNVIKFEQVAAEAPAPVAEPPAPVAAAPAPAPEPTPAPAPAPVAAAPAPAPAPVAAAPAPAPAPVAAAPVPTPAPAPAPAPVAAEAPAAPEAAGPYVYDLKAAPNRQVVMPKTVPLPSLRTYLEEQAAAAAAEEAKWQKALADYETAKAKAEAEGKDAPKAPVRPAPKADANDLKYPAPQEATDPDLLRLKELLGDKVQEVFQQGCELTCQVAPDAIREALEVVKADPALRYEMLADETATHYPAAQGWAFSVVYHLTSLRRAKRLRLRILIPEGFEPMSAVPVYPGANWLEREIFDMLGIRFQEHPDMTRILCPEDWEGHPLRKEYPVPGLGMRDIDFREDRSGVLMRIAMEKAGNMGINLHPPKAE</sequence>
<evidence type="ECO:0000259" key="5">
    <source>
        <dbReference type="Pfam" id="PF00329"/>
    </source>
</evidence>
<keyword evidence="7" id="KW-1185">Reference proteome</keyword>
<dbReference type="Gene3D" id="3.30.70.20">
    <property type="match status" value="1"/>
</dbReference>
<dbReference type="Pfam" id="PF00329">
    <property type="entry name" value="Complex1_30kDa"/>
    <property type="match status" value="1"/>
</dbReference>
<keyword evidence="3" id="KW-1003">Cell membrane</keyword>
<evidence type="ECO:0000256" key="4">
    <source>
        <dbReference type="SAM" id="MobiDB-lite"/>
    </source>
</evidence>
<feature type="domain" description="NADH:ubiquinone oxidoreductase 30kDa subunit" evidence="5">
    <location>
        <begin position="286"/>
        <end position="405"/>
    </location>
</feature>
<comment type="function">
    <text evidence="3">NDH-1 shuttles electrons from NADH, via FMN and iron-sulfur (Fe-S) centers, to quinones in the respiratory chain. The immediate electron acceptor for the enzyme in this species is believed to be ubiquinone. Couples the redox reaction to proton translocation (for every two electrons transferred, four hydrogen ions are translocated across the cytoplasmic membrane), and thus conserves the redox energy in a proton gradient.</text>
</comment>
<dbReference type="InterPro" id="IPR037232">
    <property type="entry name" value="NADH_quin_OxRdtase_su_C/D-like"/>
</dbReference>
<dbReference type="PANTHER" id="PTHR10884">
    <property type="entry name" value="NADH DEHYDROGENASE UBIQUINONE IRON-SULFUR PROTEIN 3"/>
    <property type="match status" value="1"/>
</dbReference>
<feature type="compositionally biased region" description="Pro residues" evidence="4">
    <location>
        <begin position="93"/>
        <end position="116"/>
    </location>
</feature>
<keyword evidence="3" id="KW-0874">Quinone</keyword>
<dbReference type="SUPFAM" id="SSF54862">
    <property type="entry name" value="4Fe-4S ferredoxins"/>
    <property type="match status" value="1"/>
</dbReference>
<dbReference type="EMBL" id="AP027081">
    <property type="protein sequence ID" value="BDU78869.1"/>
    <property type="molecule type" value="Genomic_DNA"/>
</dbReference>
<proteinExistence type="inferred from homology"/>
<protein>
    <recommendedName>
        <fullName evidence="3">NADH-quinone oxidoreductase subunit C</fullName>
        <ecNumber evidence="3">7.1.1.-</ecNumber>
    </recommendedName>
    <alternativeName>
        <fullName evidence="3">NADH dehydrogenase I subunit C</fullName>
    </alternativeName>
    <alternativeName>
        <fullName evidence="3">NDH-1 subunit C</fullName>
    </alternativeName>
</protein>
<dbReference type="PANTHER" id="PTHR10884:SF14">
    <property type="entry name" value="NADH DEHYDROGENASE [UBIQUINONE] IRON-SULFUR PROTEIN 3, MITOCHONDRIAL"/>
    <property type="match status" value="1"/>
</dbReference>
<feature type="compositionally biased region" description="Low complexity" evidence="4">
    <location>
        <begin position="117"/>
        <end position="141"/>
    </location>
</feature>
<keyword evidence="3" id="KW-0472">Membrane</keyword>
<gene>
    <name evidence="3" type="primary">nuoC</name>
    <name evidence="6" type="ORF">METESE_38270</name>
</gene>
<evidence type="ECO:0000256" key="2">
    <source>
        <dbReference type="ARBA" id="ARBA00022448"/>
    </source>
</evidence>
<dbReference type="InterPro" id="IPR001268">
    <property type="entry name" value="NADH_UbQ_OxRdtase_30kDa_su"/>
</dbReference>
<name>A0AA48GZ03_9BACT</name>
<evidence type="ECO:0000313" key="7">
    <source>
        <dbReference type="Proteomes" id="UP001228113"/>
    </source>
</evidence>
<reference evidence="6" key="1">
    <citation type="journal article" date="2023" name="Int. J. Syst. Evol. Microbiol.">
        <title>Mesoterricola silvestris gen. nov., sp. nov., Mesoterricola sediminis sp. nov., Geothrix oryzae sp. nov., Geothrix edaphica sp. nov., Geothrix rubra sp. nov., and Geothrix limicola sp. nov., six novel members of Acidobacteriota isolated from soils.</title>
        <authorList>
            <person name="Itoh H."/>
            <person name="Sugisawa Y."/>
            <person name="Mise K."/>
            <person name="Xu Z."/>
            <person name="Kuniyasu M."/>
            <person name="Ushijima N."/>
            <person name="Kawano K."/>
            <person name="Kobayashi E."/>
            <person name="Shiratori Y."/>
            <person name="Masuda Y."/>
            <person name="Senoo K."/>
        </authorList>
    </citation>
    <scope>NUCLEOTIDE SEQUENCE</scope>
    <source>
        <strain evidence="6">W786</strain>
    </source>
</reference>
<dbReference type="GO" id="GO:0005886">
    <property type="term" value="C:plasma membrane"/>
    <property type="evidence" value="ECO:0007669"/>
    <property type="project" value="UniProtKB-SubCell"/>
</dbReference>
<comment type="subunit">
    <text evidence="3">NDH-1 is composed of 14 different subunits. Subunits NuoB, C, D, E, F, and G constitute the peripheral sector of the complex.</text>
</comment>
<comment type="similarity">
    <text evidence="1 3">Belongs to the complex I 30 kDa subunit family.</text>
</comment>
<dbReference type="KEGG" id="msea:METESE_38270"/>
<dbReference type="InterPro" id="IPR010218">
    <property type="entry name" value="NADH_DH_suC"/>
</dbReference>
<dbReference type="SUPFAM" id="SSF143243">
    <property type="entry name" value="Nqo5-like"/>
    <property type="match status" value="1"/>
</dbReference>
<dbReference type="Proteomes" id="UP001228113">
    <property type="component" value="Chromosome"/>
</dbReference>
<evidence type="ECO:0000256" key="1">
    <source>
        <dbReference type="ARBA" id="ARBA00007569"/>
    </source>
</evidence>
<dbReference type="GO" id="GO:0008137">
    <property type="term" value="F:NADH dehydrogenase (ubiquinone) activity"/>
    <property type="evidence" value="ECO:0007669"/>
    <property type="project" value="InterPro"/>
</dbReference>
<dbReference type="AlphaFoldDB" id="A0AA48GZ03"/>
<keyword evidence="2 3" id="KW-0813">Transport</keyword>
<dbReference type="Gene3D" id="3.30.460.80">
    <property type="entry name" value="NADH:ubiquinone oxidoreductase, 30kDa subunit"/>
    <property type="match status" value="1"/>
</dbReference>
<evidence type="ECO:0000313" key="6">
    <source>
        <dbReference type="EMBL" id="BDU78869.1"/>
    </source>
</evidence>
<feature type="region of interest" description="Disordered" evidence="4">
    <location>
        <begin position="93"/>
        <end position="141"/>
    </location>
</feature>
<keyword evidence="3" id="KW-0830">Ubiquinone</keyword>
<comment type="catalytic activity">
    <reaction evidence="3">
        <text>a quinone + NADH + 5 H(+)(in) = a quinol + NAD(+) + 4 H(+)(out)</text>
        <dbReference type="Rhea" id="RHEA:57888"/>
        <dbReference type="ChEBI" id="CHEBI:15378"/>
        <dbReference type="ChEBI" id="CHEBI:24646"/>
        <dbReference type="ChEBI" id="CHEBI:57540"/>
        <dbReference type="ChEBI" id="CHEBI:57945"/>
        <dbReference type="ChEBI" id="CHEBI:132124"/>
    </reaction>
</comment>
<keyword evidence="3" id="KW-0520">NAD</keyword>